<evidence type="ECO:0000256" key="2">
    <source>
        <dbReference type="ARBA" id="ARBA00022842"/>
    </source>
</evidence>
<evidence type="ECO:0000313" key="7">
    <source>
        <dbReference type="Proteomes" id="UP001642360"/>
    </source>
</evidence>
<keyword evidence="7" id="KW-1185">Reference proteome</keyword>
<feature type="domain" description="Terpene synthase metal-binding" evidence="5">
    <location>
        <begin position="116"/>
        <end position="314"/>
    </location>
</feature>
<accession>A0ABC8T2Y3</accession>
<dbReference type="Gene3D" id="1.10.600.10">
    <property type="entry name" value="Farnesyl Diphosphate Synthase"/>
    <property type="match status" value="1"/>
</dbReference>
<dbReference type="AlphaFoldDB" id="A0ABC8T2Y3"/>
<dbReference type="InterPro" id="IPR034741">
    <property type="entry name" value="Terpene_cyclase-like_1_C"/>
</dbReference>
<dbReference type="SUPFAM" id="SSF48239">
    <property type="entry name" value="Terpenoid cyclases/Protein prenyltransferases"/>
    <property type="match status" value="1"/>
</dbReference>
<name>A0ABC8T2Y3_9AQUA</name>
<comment type="caution">
    <text evidence="6">The sequence shown here is derived from an EMBL/GenBank/DDBJ whole genome shotgun (WGS) entry which is preliminary data.</text>
</comment>
<evidence type="ECO:0000256" key="1">
    <source>
        <dbReference type="ARBA" id="ARBA00022723"/>
    </source>
</evidence>
<dbReference type="InterPro" id="IPR005630">
    <property type="entry name" value="Terpene_synthase_metal-bd"/>
</dbReference>
<dbReference type="InterPro" id="IPR001906">
    <property type="entry name" value="Terpene_synth_N"/>
</dbReference>
<dbReference type="EMBL" id="CAUOFW020003669">
    <property type="protein sequence ID" value="CAK9161367.1"/>
    <property type="molecule type" value="Genomic_DNA"/>
</dbReference>
<reference evidence="6 7" key="1">
    <citation type="submission" date="2024-02" db="EMBL/GenBank/DDBJ databases">
        <authorList>
            <person name="Vignale AGUSTIN F."/>
            <person name="Sosa J E."/>
            <person name="Modenutti C."/>
        </authorList>
    </citation>
    <scope>NUCLEOTIDE SEQUENCE [LARGE SCALE GENOMIC DNA]</scope>
</reference>
<gene>
    <name evidence="6" type="ORF">ILEXP_LOCUS30165</name>
</gene>
<evidence type="ECO:0000259" key="4">
    <source>
        <dbReference type="Pfam" id="PF01397"/>
    </source>
</evidence>
<dbReference type="SFLD" id="SFLDG01019">
    <property type="entry name" value="Terpene_Cyclase_Like_1_C_Termi"/>
    <property type="match status" value="1"/>
</dbReference>
<protein>
    <submittedName>
        <fullName evidence="6">Uncharacterized protein</fullName>
    </submittedName>
</protein>
<dbReference type="GO" id="GO:0016838">
    <property type="term" value="F:carbon-oxygen lyase activity, acting on phosphates"/>
    <property type="evidence" value="ECO:0007669"/>
    <property type="project" value="UniProtKB-ARBA"/>
</dbReference>
<dbReference type="Proteomes" id="UP001642360">
    <property type="component" value="Unassembled WGS sequence"/>
</dbReference>
<dbReference type="PANTHER" id="PTHR31225:SF98">
    <property type="entry name" value="TERPENE SYNTHASE 9-RELATED"/>
    <property type="match status" value="1"/>
</dbReference>
<dbReference type="Gene3D" id="1.50.10.130">
    <property type="entry name" value="Terpene synthase, N-terminal domain"/>
    <property type="match status" value="1"/>
</dbReference>
<keyword evidence="3" id="KW-0456">Lyase</keyword>
<dbReference type="InterPro" id="IPR008930">
    <property type="entry name" value="Terpenoid_cyclase/PrenylTrfase"/>
</dbReference>
<evidence type="ECO:0000259" key="5">
    <source>
        <dbReference type="Pfam" id="PF03936"/>
    </source>
</evidence>
<sequence>MDNLRKDVAGLLSLYEASHLAMNSEDGLEEAKSFSIKHLMSLAGKLDTNLVEQVKQSLHTPLYWRMPRLAARKFIDLYVVDDERCLILSKLAKLDYNLVQCVYQKEMKELTMWWRDSGFKENLSFSRDRLMENFLWVMGGIFEPQFSKCRKDLTKMVCILTAIDDMYDIYGSLDELEHFTDAVNRWSTEAMEDLPEYMKLCYLAMFHFGNEGVNDVLKDHGLDVLPYIKHEWTNLCGSYLLEARWFYSGHTPTLDEYLRNACTSIGGPIAIFHAYVLLGFPITEDSLKSFKLGSKTIYWSSLITRLCDDLGTSKVFALNFQSSQTV</sequence>
<keyword evidence="1" id="KW-0479">Metal-binding</keyword>
<keyword evidence="2" id="KW-0460">Magnesium</keyword>
<proteinExistence type="predicted"/>
<dbReference type="SFLD" id="SFLDS00005">
    <property type="entry name" value="Isoprenoid_Synthase_Type_I"/>
    <property type="match status" value="1"/>
</dbReference>
<organism evidence="6 7">
    <name type="scientific">Ilex paraguariensis</name>
    <name type="common">yerba mate</name>
    <dbReference type="NCBI Taxonomy" id="185542"/>
    <lineage>
        <taxon>Eukaryota</taxon>
        <taxon>Viridiplantae</taxon>
        <taxon>Streptophyta</taxon>
        <taxon>Embryophyta</taxon>
        <taxon>Tracheophyta</taxon>
        <taxon>Spermatophyta</taxon>
        <taxon>Magnoliopsida</taxon>
        <taxon>eudicotyledons</taxon>
        <taxon>Gunneridae</taxon>
        <taxon>Pentapetalae</taxon>
        <taxon>asterids</taxon>
        <taxon>campanulids</taxon>
        <taxon>Aquifoliales</taxon>
        <taxon>Aquifoliaceae</taxon>
        <taxon>Ilex</taxon>
    </lineage>
</organism>
<evidence type="ECO:0000256" key="3">
    <source>
        <dbReference type="ARBA" id="ARBA00023239"/>
    </source>
</evidence>
<dbReference type="GO" id="GO:0046872">
    <property type="term" value="F:metal ion binding"/>
    <property type="evidence" value="ECO:0007669"/>
    <property type="project" value="UniProtKB-KW"/>
</dbReference>
<evidence type="ECO:0000313" key="6">
    <source>
        <dbReference type="EMBL" id="CAK9161367.1"/>
    </source>
</evidence>
<dbReference type="InterPro" id="IPR036965">
    <property type="entry name" value="Terpene_synth_N_sf"/>
</dbReference>
<dbReference type="SUPFAM" id="SSF48576">
    <property type="entry name" value="Terpenoid synthases"/>
    <property type="match status" value="1"/>
</dbReference>
<dbReference type="PANTHER" id="PTHR31225">
    <property type="entry name" value="OS04G0344100 PROTEIN-RELATED"/>
    <property type="match status" value="1"/>
</dbReference>
<dbReference type="Pfam" id="PF01397">
    <property type="entry name" value="Terpene_synth"/>
    <property type="match status" value="1"/>
</dbReference>
<dbReference type="InterPro" id="IPR050148">
    <property type="entry name" value="Terpene_synthase-like"/>
</dbReference>
<dbReference type="GO" id="GO:0006720">
    <property type="term" value="P:isoprenoid metabolic process"/>
    <property type="evidence" value="ECO:0007669"/>
    <property type="project" value="UniProtKB-ARBA"/>
</dbReference>
<dbReference type="Pfam" id="PF03936">
    <property type="entry name" value="Terpene_synth_C"/>
    <property type="match status" value="1"/>
</dbReference>
<dbReference type="InterPro" id="IPR008949">
    <property type="entry name" value="Isoprenoid_synthase_dom_sf"/>
</dbReference>
<feature type="domain" description="Terpene synthase N-terminal" evidence="4">
    <location>
        <begin position="3"/>
        <end position="58"/>
    </location>
</feature>